<dbReference type="EMBL" id="CP024201">
    <property type="protein sequence ID" value="ATQ41832.1"/>
    <property type="molecule type" value="Genomic_DNA"/>
</dbReference>
<reference evidence="2 3" key="1">
    <citation type="submission" date="2017-10" db="EMBL/GenBank/DDBJ databases">
        <title>Genome sequence of Caulobacter mirabilis FWC38.</title>
        <authorList>
            <person name="Fiebig A."/>
            <person name="Crosson S."/>
        </authorList>
    </citation>
    <scope>NUCLEOTIDE SEQUENCE [LARGE SCALE GENOMIC DNA]</scope>
    <source>
        <strain evidence="2 3">FWC 38</strain>
    </source>
</reference>
<sequence>MNLGTLSAALGLAAALAVASTASAQAELTPVEVRRSGEGGQMLIVERAIEAGFVRSPDFRLARPPQKPVMTVWLAAPVRSAPGQRIETRVAFGHGDHVFGQETISCPANRVRVCGDLTATLALDHRQAAERRPR</sequence>
<keyword evidence="1" id="KW-0732">Signal</keyword>
<feature type="chain" id="PRO_5013823834" evidence="1">
    <location>
        <begin position="25"/>
        <end position="134"/>
    </location>
</feature>
<feature type="signal peptide" evidence="1">
    <location>
        <begin position="1"/>
        <end position="24"/>
    </location>
</feature>
<evidence type="ECO:0000313" key="2">
    <source>
        <dbReference type="EMBL" id="ATQ41832.1"/>
    </source>
</evidence>
<gene>
    <name evidence="2" type="ORF">CSW64_05095</name>
</gene>
<dbReference type="Proteomes" id="UP000228945">
    <property type="component" value="Chromosome"/>
</dbReference>
<accession>A0A2D2AUY1</accession>
<proteinExistence type="predicted"/>
<name>A0A2D2AUY1_9CAUL</name>
<keyword evidence="3" id="KW-1185">Reference proteome</keyword>
<dbReference type="KEGG" id="cmb:CSW64_05095"/>
<evidence type="ECO:0000256" key="1">
    <source>
        <dbReference type="SAM" id="SignalP"/>
    </source>
</evidence>
<organism evidence="2 3">
    <name type="scientific">Caulobacter mirabilis</name>
    <dbReference type="NCBI Taxonomy" id="69666"/>
    <lineage>
        <taxon>Bacteria</taxon>
        <taxon>Pseudomonadati</taxon>
        <taxon>Pseudomonadota</taxon>
        <taxon>Alphaproteobacteria</taxon>
        <taxon>Caulobacterales</taxon>
        <taxon>Caulobacteraceae</taxon>
        <taxon>Caulobacter</taxon>
    </lineage>
</organism>
<dbReference type="RefSeq" id="WP_099621089.1">
    <property type="nucleotide sequence ID" value="NZ_CP024201.1"/>
</dbReference>
<protein>
    <submittedName>
        <fullName evidence="2">Uncharacterized protein</fullName>
    </submittedName>
</protein>
<dbReference type="AlphaFoldDB" id="A0A2D2AUY1"/>
<evidence type="ECO:0000313" key="3">
    <source>
        <dbReference type="Proteomes" id="UP000228945"/>
    </source>
</evidence>